<dbReference type="Pfam" id="PF01757">
    <property type="entry name" value="Acyl_transf_3"/>
    <property type="match status" value="1"/>
</dbReference>
<feature type="transmembrane region" description="Helical" evidence="8">
    <location>
        <begin position="265"/>
        <end position="286"/>
    </location>
</feature>
<organism evidence="10 11">
    <name type="scientific">Streptococcus parasanguinis</name>
    <dbReference type="NCBI Taxonomy" id="1318"/>
    <lineage>
        <taxon>Bacteria</taxon>
        <taxon>Bacillati</taxon>
        <taxon>Bacillota</taxon>
        <taxon>Bacilli</taxon>
        <taxon>Lactobacillales</taxon>
        <taxon>Streptococcaceae</taxon>
        <taxon>Streptococcus</taxon>
    </lineage>
</organism>
<feature type="transmembrane region" description="Helical" evidence="8">
    <location>
        <begin position="177"/>
        <end position="195"/>
    </location>
</feature>
<keyword evidence="5 8" id="KW-1133">Transmembrane helix</keyword>
<evidence type="ECO:0000256" key="2">
    <source>
        <dbReference type="ARBA" id="ARBA00022475"/>
    </source>
</evidence>
<feature type="transmembrane region" description="Helical" evidence="8">
    <location>
        <begin position="381"/>
        <end position="399"/>
    </location>
</feature>
<dbReference type="InterPro" id="IPR002656">
    <property type="entry name" value="Acyl_transf_3_dom"/>
</dbReference>
<dbReference type="InterPro" id="IPR036514">
    <property type="entry name" value="SGNH_hydro_sf"/>
</dbReference>
<evidence type="ECO:0000256" key="7">
    <source>
        <dbReference type="ARBA" id="ARBA00023315"/>
    </source>
</evidence>
<evidence type="ECO:0000313" key="10">
    <source>
        <dbReference type="EMBL" id="MTR40837.1"/>
    </source>
</evidence>
<proteinExistence type="predicted"/>
<dbReference type="Gene3D" id="3.40.50.1110">
    <property type="entry name" value="SGNH hydrolase"/>
    <property type="match status" value="1"/>
</dbReference>
<reference evidence="10 11" key="1">
    <citation type="journal article" date="2019" name="Nat. Med.">
        <title>A library of human gut bacterial isolates paired with longitudinal multiomics data enables mechanistic microbiome research.</title>
        <authorList>
            <person name="Poyet M."/>
            <person name="Groussin M."/>
            <person name="Gibbons S.M."/>
            <person name="Avila-Pacheco J."/>
            <person name="Jiang X."/>
            <person name="Kearney S.M."/>
            <person name="Perrotta A.R."/>
            <person name="Berdy B."/>
            <person name="Zhao S."/>
            <person name="Lieberman T.D."/>
            <person name="Swanson P.K."/>
            <person name="Smith M."/>
            <person name="Roesemann S."/>
            <person name="Alexander J.E."/>
            <person name="Rich S.A."/>
            <person name="Livny J."/>
            <person name="Vlamakis H."/>
            <person name="Clish C."/>
            <person name="Bullock K."/>
            <person name="Deik A."/>
            <person name="Scott J."/>
            <person name="Pierce K.A."/>
            <person name="Xavier R.J."/>
            <person name="Alm E.J."/>
        </authorList>
    </citation>
    <scope>NUCLEOTIDE SEQUENCE [LARGE SCALE GENOMIC DNA]</scope>
    <source>
        <strain evidence="10 11">BIOML-A18</strain>
    </source>
</reference>
<feature type="transmembrane region" description="Helical" evidence="8">
    <location>
        <begin position="241"/>
        <end position="259"/>
    </location>
</feature>
<feature type="transmembrane region" description="Helical" evidence="8">
    <location>
        <begin position="330"/>
        <end position="348"/>
    </location>
</feature>
<evidence type="ECO:0000256" key="4">
    <source>
        <dbReference type="ARBA" id="ARBA00022692"/>
    </source>
</evidence>
<dbReference type="EMBL" id="WMYS01000002">
    <property type="protein sequence ID" value="MTR40837.1"/>
    <property type="molecule type" value="Genomic_DNA"/>
</dbReference>
<keyword evidence="3 10" id="KW-0808">Transferase</keyword>
<dbReference type="Proteomes" id="UP000430295">
    <property type="component" value="Unassembled WGS sequence"/>
</dbReference>
<evidence type="ECO:0000256" key="8">
    <source>
        <dbReference type="SAM" id="Phobius"/>
    </source>
</evidence>
<keyword evidence="7 10" id="KW-0012">Acyltransferase</keyword>
<dbReference type="PANTHER" id="PTHR23028:SF53">
    <property type="entry name" value="ACYL_TRANSF_3 DOMAIN-CONTAINING PROTEIN"/>
    <property type="match status" value="1"/>
</dbReference>
<name>A0A6I3P3Y8_STRPA</name>
<gene>
    <name evidence="10" type="ORF">GMC75_03895</name>
</gene>
<comment type="caution">
    <text evidence="10">The sequence shown here is derived from an EMBL/GenBank/DDBJ whole genome shotgun (WGS) entry which is preliminary data.</text>
</comment>
<evidence type="ECO:0000259" key="9">
    <source>
        <dbReference type="Pfam" id="PF01757"/>
    </source>
</evidence>
<dbReference type="GO" id="GO:0009103">
    <property type="term" value="P:lipopolysaccharide biosynthetic process"/>
    <property type="evidence" value="ECO:0007669"/>
    <property type="project" value="TreeGrafter"/>
</dbReference>
<accession>A0A6I3P3Y8</accession>
<evidence type="ECO:0000256" key="1">
    <source>
        <dbReference type="ARBA" id="ARBA00004651"/>
    </source>
</evidence>
<protein>
    <submittedName>
        <fullName evidence="10">Acyltransferase family protein</fullName>
    </submittedName>
</protein>
<feature type="transmembrane region" description="Helical" evidence="8">
    <location>
        <begin position="144"/>
        <end position="165"/>
    </location>
</feature>
<feature type="transmembrane region" description="Helical" evidence="8">
    <location>
        <begin position="12"/>
        <end position="33"/>
    </location>
</feature>
<dbReference type="GO" id="GO:0016747">
    <property type="term" value="F:acyltransferase activity, transferring groups other than amino-acyl groups"/>
    <property type="evidence" value="ECO:0007669"/>
    <property type="project" value="InterPro"/>
</dbReference>
<dbReference type="InterPro" id="IPR050879">
    <property type="entry name" value="Acyltransferase_3"/>
</dbReference>
<feature type="transmembrane region" description="Helical" evidence="8">
    <location>
        <begin position="210"/>
        <end position="229"/>
    </location>
</feature>
<evidence type="ECO:0000313" key="11">
    <source>
        <dbReference type="Proteomes" id="UP000430295"/>
    </source>
</evidence>
<feature type="transmembrane region" description="Helical" evidence="8">
    <location>
        <begin position="39"/>
        <end position="60"/>
    </location>
</feature>
<dbReference type="SUPFAM" id="SSF52266">
    <property type="entry name" value="SGNH hydrolase"/>
    <property type="match status" value="1"/>
</dbReference>
<sequence length="630" mass="72988">MFERKLFLKRRYIRGFDGLRSLGVIFVILYHMFPQQVKGGYLGVVLFFVVSGYLITDLLLQEYKDNKQIDVIGFYRRRIKRLYPAMIFVILVTGLYTFLFQSNFLNHLRMVFVSSVLMFNNWWQIDKGASYFTRLMAEAPFSHFYSLAIEAQFYLVWPVVCLFLIRKVKDRWKIFRALVLFAIISALEMAVLYHSNQDPSRIYYGTDTRLFSILLGAALAFIWPSDKVIGLRPNEKGRRFISKFFIGLFSIILVFLFLLPDRSWITYRGGMLFFSFCSILLVALVVSPNFGIEKLFSNRLFDYIGKRSYGIYLWQMPVLVLMETRLGHGIFYYFFSLVLIIGLSELSFRFVEVPLRRVNYCKLFCKIKNVISKNGFSKDKVRIYAMASLVAISMAIVFLSPNSDKAQNKIVQDIKSNQKVIEAAKNKKIKTTKLIKNKVSNEDLAPYEELAKKYDVTTYQLYQASQTPILAIGDSIFTKTYNNLSEVFPNMVMDATFGIAPEDTISHIQSLVEQHPDVKTVILSIGTNQGGQGVLNESQVSQIMKILDGKKVYWTTINLPSSTYWWTNQVNKLLEDSAKKYKNLTLVPWYQLSAPHDTEWFEADGFHPNEVGAIQYSKLWVDNLFKNKTQ</sequence>
<feature type="domain" description="Acyltransferase 3" evidence="9">
    <location>
        <begin position="14"/>
        <end position="344"/>
    </location>
</feature>
<keyword evidence="6 8" id="KW-0472">Membrane</keyword>
<keyword evidence="4 8" id="KW-0812">Transmembrane</keyword>
<dbReference type="AlphaFoldDB" id="A0A6I3P3Y8"/>
<dbReference type="RefSeq" id="WP_049498169.1">
    <property type="nucleotide sequence ID" value="NZ_CAXSNQ010000009.1"/>
</dbReference>
<comment type="subcellular location">
    <subcellularLocation>
        <location evidence="1">Cell membrane</location>
        <topology evidence="1">Multi-pass membrane protein</topology>
    </subcellularLocation>
</comment>
<dbReference type="PANTHER" id="PTHR23028">
    <property type="entry name" value="ACETYLTRANSFERASE"/>
    <property type="match status" value="1"/>
</dbReference>
<evidence type="ECO:0000256" key="5">
    <source>
        <dbReference type="ARBA" id="ARBA00022989"/>
    </source>
</evidence>
<feature type="transmembrane region" description="Helical" evidence="8">
    <location>
        <begin position="81"/>
        <end position="100"/>
    </location>
</feature>
<keyword evidence="2" id="KW-1003">Cell membrane</keyword>
<evidence type="ECO:0000256" key="6">
    <source>
        <dbReference type="ARBA" id="ARBA00023136"/>
    </source>
</evidence>
<dbReference type="GO" id="GO:0005886">
    <property type="term" value="C:plasma membrane"/>
    <property type="evidence" value="ECO:0007669"/>
    <property type="project" value="UniProtKB-SubCell"/>
</dbReference>
<evidence type="ECO:0000256" key="3">
    <source>
        <dbReference type="ARBA" id="ARBA00022679"/>
    </source>
</evidence>